<reference evidence="2 3" key="1">
    <citation type="submission" date="2015-05" db="EMBL/GenBank/DDBJ databases">
        <authorList>
            <person name="Goodhead I."/>
        </authorList>
    </citation>
    <scope>NUCLEOTIDE SEQUENCE [LARGE SCALE GENOMIC DNA]</scope>
    <source>
        <strain evidence="3">morsitans</strain>
    </source>
</reference>
<name>A0A193QKF5_SODGM</name>
<dbReference type="RefSeq" id="WP_041866944.1">
    <property type="nucleotide sequence ID" value="NC_007712.1"/>
</dbReference>
<proteinExistence type="predicted"/>
<sequence>MKMPNMANGRDGFPCALNPVGDIFKPGIPPFETEGLLDLGEASQKGGFPLAGPLSLIFSSTKVMASDRVEVTVSMTSEDSAGYGKCDSGSHLSSPESASAKYRQHRSPMKGITVTYRNPINGLASAHMVAVCPNNLLNIKAESALVQTADIAQNLCVTISNSQNQQGLGSLRPRHVQRDDFRTLEDVQATEEEEGQHWQCHPSAWWRSKSALGFLLGFLA</sequence>
<protein>
    <submittedName>
        <fullName evidence="2">Uncharacterized protein</fullName>
    </submittedName>
</protein>
<evidence type="ECO:0000313" key="3">
    <source>
        <dbReference type="Proteomes" id="UP000245838"/>
    </source>
</evidence>
<evidence type="ECO:0000256" key="1">
    <source>
        <dbReference type="SAM" id="MobiDB-lite"/>
    </source>
</evidence>
<dbReference type="AlphaFoldDB" id="A0A193QKF5"/>
<evidence type="ECO:0000313" key="2">
    <source>
        <dbReference type="EMBL" id="CRL45405.1"/>
    </source>
</evidence>
<dbReference type="BioCyc" id="SGLO343509:SGP1_RS12145-MONOMER"/>
<dbReference type="EMBL" id="LN854557">
    <property type="protein sequence ID" value="CRL45405.1"/>
    <property type="molecule type" value="Genomic_DNA"/>
</dbReference>
<dbReference type="Proteomes" id="UP000245838">
    <property type="component" value="Chromosome sggmmb4_Chromosome"/>
</dbReference>
<gene>
    <name evidence="2" type="ORF">SGGMMB4_03086</name>
</gene>
<accession>A0A193QKF5</accession>
<feature type="region of interest" description="Disordered" evidence="1">
    <location>
        <begin position="80"/>
        <end position="105"/>
    </location>
</feature>
<organism evidence="2 3">
    <name type="scientific">Sodalis glossinidius (strain morsitans)</name>
    <dbReference type="NCBI Taxonomy" id="343509"/>
    <lineage>
        <taxon>Bacteria</taxon>
        <taxon>Pseudomonadati</taxon>
        <taxon>Pseudomonadota</taxon>
        <taxon>Gammaproteobacteria</taxon>
        <taxon>Enterobacterales</taxon>
        <taxon>Bruguierivoracaceae</taxon>
        <taxon>Sodalis</taxon>
    </lineage>
</organism>